<evidence type="ECO:0000259" key="1">
    <source>
        <dbReference type="PROSITE" id="PS50994"/>
    </source>
</evidence>
<proteinExistence type="predicted"/>
<accession>A0A1G2E135</accession>
<comment type="caution">
    <text evidence="2">The sequence shown here is derived from an EMBL/GenBank/DDBJ whole genome shotgun (WGS) entry which is preliminary data.</text>
</comment>
<feature type="domain" description="Integrase catalytic" evidence="1">
    <location>
        <begin position="130"/>
        <end position="310"/>
    </location>
</feature>
<reference evidence="2 3" key="1">
    <citation type="journal article" date="2016" name="Nat. Commun.">
        <title>Thousands of microbial genomes shed light on interconnected biogeochemical processes in an aquifer system.</title>
        <authorList>
            <person name="Anantharaman K."/>
            <person name="Brown C.T."/>
            <person name="Hug L.A."/>
            <person name="Sharon I."/>
            <person name="Castelle C.J."/>
            <person name="Probst A.J."/>
            <person name="Thomas B.C."/>
            <person name="Singh A."/>
            <person name="Wilkins M.J."/>
            <person name="Karaoz U."/>
            <person name="Brodie E.L."/>
            <person name="Williams K.H."/>
            <person name="Hubbard S.S."/>
            <person name="Banfield J.F."/>
        </authorList>
    </citation>
    <scope>NUCLEOTIDE SEQUENCE [LARGE SCALE GENOMIC DNA]</scope>
</reference>
<dbReference type="InterPro" id="IPR001584">
    <property type="entry name" value="Integrase_cat-core"/>
</dbReference>
<dbReference type="Gene3D" id="3.30.420.10">
    <property type="entry name" value="Ribonuclease H-like superfamily/Ribonuclease H"/>
    <property type="match status" value="1"/>
</dbReference>
<dbReference type="EMBL" id="MHLZ01000034">
    <property type="protein sequence ID" value="OGZ19389.1"/>
    <property type="molecule type" value="Genomic_DNA"/>
</dbReference>
<dbReference type="InterPro" id="IPR009057">
    <property type="entry name" value="Homeodomain-like_sf"/>
</dbReference>
<organism evidence="2 3">
    <name type="scientific">Candidatus Nealsonbacteria bacterium RIFCSPHIGHO2_01_FULL_38_55</name>
    <dbReference type="NCBI Taxonomy" id="1801664"/>
    <lineage>
        <taxon>Bacteria</taxon>
        <taxon>Candidatus Nealsoniibacteriota</taxon>
    </lineage>
</organism>
<evidence type="ECO:0000313" key="3">
    <source>
        <dbReference type="Proteomes" id="UP000177360"/>
    </source>
</evidence>
<sequence>MCQNMPKTIKEERLRWVLPIFRKEVKLVDAAKICEHGKRSLERWVAAYKELGEAGLEPKSTRPKTNPNETSIRIKERIIEIRKNKNQCALKTMWDLQDEGISVHRQTIQKIIKNEGLTKKYKTRKIKYDYVRIPLKKGEMVEIDVKFVPDRIDGKRYYQFTAIDRGSRWRYLQAYEDIDNASSIMFLREPTSIADFKITAVKTDNVSIFTNRYLGYDRSTDPTNPRLHVFDILRNELNMPHYLIDPGKPAQNGKVERSHRADQEKFYDENQFESFEDLKEKLKVWNKKYNNTKHCGLNGKTPNEMLKLLT</sequence>
<dbReference type="AlphaFoldDB" id="A0A1G2E135"/>
<dbReference type="PROSITE" id="PS50994">
    <property type="entry name" value="INTEGRASE"/>
    <property type="match status" value="1"/>
</dbReference>
<dbReference type="Pfam" id="PF13565">
    <property type="entry name" value="HTH_32"/>
    <property type="match status" value="1"/>
</dbReference>
<protein>
    <recommendedName>
        <fullName evidence="1">Integrase catalytic domain-containing protein</fullName>
    </recommendedName>
</protein>
<dbReference type="GO" id="GO:0003676">
    <property type="term" value="F:nucleic acid binding"/>
    <property type="evidence" value="ECO:0007669"/>
    <property type="project" value="InterPro"/>
</dbReference>
<dbReference type="InterPro" id="IPR012337">
    <property type="entry name" value="RNaseH-like_sf"/>
</dbReference>
<name>A0A1G2E135_9BACT</name>
<evidence type="ECO:0000313" key="2">
    <source>
        <dbReference type="EMBL" id="OGZ19389.1"/>
    </source>
</evidence>
<dbReference type="Proteomes" id="UP000177360">
    <property type="component" value="Unassembled WGS sequence"/>
</dbReference>
<gene>
    <name evidence="2" type="ORF">A2626_03190</name>
</gene>
<dbReference type="PANTHER" id="PTHR35004">
    <property type="entry name" value="TRANSPOSASE RV3428C-RELATED"/>
    <property type="match status" value="1"/>
</dbReference>
<dbReference type="SUPFAM" id="SSF53098">
    <property type="entry name" value="Ribonuclease H-like"/>
    <property type="match status" value="1"/>
</dbReference>
<dbReference type="InterPro" id="IPR036397">
    <property type="entry name" value="RNaseH_sf"/>
</dbReference>
<dbReference type="Pfam" id="PF13683">
    <property type="entry name" value="rve_3"/>
    <property type="match status" value="1"/>
</dbReference>
<dbReference type="PANTHER" id="PTHR35004:SF7">
    <property type="entry name" value="INTEGRASE PROTEIN"/>
    <property type="match status" value="1"/>
</dbReference>
<dbReference type="SUPFAM" id="SSF46689">
    <property type="entry name" value="Homeodomain-like"/>
    <property type="match status" value="1"/>
</dbReference>
<dbReference type="GO" id="GO:0015074">
    <property type="term" value="P:DNA integration"/>
    <property type="evidence" value="ECO:0007669"/>
    <property type="project" value="InterPro"/>
</dbReference>